<reference evidence="2 3" key="1">
    <citation type="submission" date="2023-05" db="EMBL/GenBank/DDBJ databases">
        <title>Actinoplanes sp. NEAU-A12 genome sequencing.</title>
        <authorList>
            <person name="Wang Z.-S."/>
        </authorList>
    </citation>
    <scope>NUCLEOTIDE SEQUENCE [LARGE SCALE GENOMIC DNA]</scope>
    <source>
        <strain evidence="2 3">NEAU-A12</strain>
    </source>
</reference>
<dbReference type="PANTHER" id="PTHR23419">
    <property type="entry name" value="DIVALENT CATION TOLERANCE CUTA-RELATED"/>
    <property type="match status" value="1"/>
</dbReference>
<dbReference type="InterPro" id="IPR015867">
    <property type="entry name" value="N-reg_PII/ATP_PRibTrfase_C"/>
</dbReference>
<name>A0ABT6WYZ8_9ACTN</name>
<evidence type="ECO:0000313" key="3">
    <source>
        <dbReference type="Proteomes" id="UP001241758"/>
    </source>
</evidence>
<keyword evidence="3" id="KW-1185">Reference proteome</keyword>
<dbReference type="Pfam" id="PF03091">
    <property type="entry name" value="CutA1"/>
    <property type="match status" value="1"/>
</dbReference>
<comment type="caution">
    <text evidence="2">The sequence shown here is derived from an EMBL/GenBank/DDBJ whole genome shotgun (WGS) entry which is preliminary data.</text>
</comment>
<organism evidence="2 3">
    <name type="scientific">Actinoplanes sandaracinus</name>
    <dbReference type="NCBI Taxonomy" id="3045177"/>
    <lineage>
        <taxon>Bacteria</taxon>
        <taxon>Bacillati</taxon>
        <taxon>Actinomycetota</taxon>
        <taxon>Actinomycetes</taxon>
        <taxon>Micromonosporales</taxon>
        <taxon>Micromonosporaceae</taxon>
        <taxon>Actinoplanes</taxon>
    </lineage>
</organism>
<dbReference type="SUPFAM" id="SSF54913">
    <property type="entry name" value="GlnB-like"/>
    <property type="match status" value="1"/>
</dbReference>
<dbReference type="InterPro" id="IPR004323">
    <property type="entry name" value="Ion_tolerance_CutA"/>
</dbReference>
<dbReference type="RefSeq" id="WP_282766414.1">
    <property type="nucleotide sequence ID" value="NZ_JASCTH010000039.1"/>
</dbReference>
<dbReference type="InterPro" id="IPR011322">
    <property type="entry name" value="N-reg_PII-like_a/b"/>
</dbReference>
<dbReference type="EMBL" id="JASCTH010000039">
    <property type="protein sequence ID" value="MDI6104962.1"/>
    <property type="molecule type" value="Genomic_DNA"/>
</dbReference>
<comment type="similarity">
    <text evidence="1">Belongs to the CutA family.</text>
</comment>
<accession>A0ABT6WYZ8</accession>
<dbReference type="Gene3D" id="3.30.70.120">
    <property type="match status" value="1"/>
</dbReference>
<dbReference type="Proteomes" id="UP001241758">
    <property type="component" value="Unassembled WGS sequence"/>
</dbReference>
<sequence>MSDDGTGICEVVITAADPEWLAGFTRRLIEDRLAACGQQITAIRSLYRWDGAIQDDPEARVALHTRVDLVGRIIERAGAEHPYEVPCVLALPILAANPAYIAWVRDETQPAPRTDGEP</sequence>
<evidence type="ECO:0000256" key="1">
    <source>
        <dbReference type="ARBA" id="ARBA00010169"/>
    </source>
</evidence>
<evidence type="ECO:0000313" key="2">
    <source>
        <dbReference type="EMBL" id="MDI6104962.1"/>
    </source>
</evidence>
<protein>
    <submittedName>
        <fullName evidence="2">Divalent-cation tolerance protein CutA</fullName>
    </submittedName>
</protein>
<dbReference type="PANTHER" id="PTHR23419:SF8">
    <property type="entry name" value="FI09726P"/>
    <property type="match status" value="1"/>
</dbReference>
<gene>
    <name evidence="2" type="primary">cutA</name>
    <name evidence="2" type="ORF">QLQ12_40895</name>
</gene>
<proteinExistence type="inferred from homology"/>